<feature type="chain" id="PRO_5002543691" description="Mannan endo-1,6-alpha-mannosidase" evidence="13">
    <location>
        <begin position="20"/>
        <end position="460"/>
    </location>
</feature>
<evidence type="ECO:0000256" key="9">
    <source>
        <dbReference type="ARBA" id="ARBA00023295"/>
    </source>
</evidence>
<evidence type="ECO:0000256" key="3">
    <source>
        <dbReference type="ARBA" id="ARBA00009699"/>
    </source>
</evidence>
<evidence type="ECO:0000256" key="7">
    <source>
        <dbReference type="ARBA" id="ARBA00023136"/>
    </source>
</evidence>
<dbReference type="AlphaFoldDB" id="A0A0G2F0E2"/>
<keyword evidence="5 13" id="KW-0732">Signal</keyword>
<evidence type="ECO:0000256" key="12">
    <source>
        <dbReference type="SAM" id="Phobius"/>
    </source>
</evidence>
<dbReference type="Proteomes" id="UP000034182">
    <property type="component" value="Unassembled WGS sequence"/>
</dbReference>
<comment type="catalytic activity">
    <reaction evidence="1 10">
        <text>Random hydrolysis of (1-&gt;6)-alpha-D-mannosidic linkages in unbranched (1-&gt;6)-mannans.</text>
        <dbReference type="EC" id="3.2.1.101"/>
    </reaction>
</comment>
<keyword evidence="8" id="KW-0325">Glycoprotein</keyword>
<evidence type="ECO:0000256" key="6">
    <source>
        <dbReference type="ARBA" id="ARBA00022801"/>
    </source>
</evidence>
<comment type="subcellular location">
    <subcellularLocation>
        <location evidence="2">Endomembrane system</location>
    </subcellularLocation>
</comment>
<dbReference type="InterPro" id="IPR014480">
    <property type="entry name" value="Mannan-1_6-alpha_mannosidase"/>
</dbReference>
<keyword evidence="7 12" id="KW-0472">Membrane</keyword>
<evidence type="ECO:0000256" key="4">
    <source>
        <dbReference type="ARBA" id="ARBA00012350"/>
    </source>
</evidence>
<evidence type="ECO:0000256" key="8">
    <source>
        <dbReference type="ARBA" id="ARBA00023180"/>
    </source>
</evidence>
<reference evidence="14 15" key="2">
    <citation type="submission" date="2015-05" db="EMBL/GenBank/DDBJ databases">
        <title>Distinctive expansion of gene families associated with plant cell wall degradation and secondary metabolism in the genomes of grapevine trunk pathogens.</title>
        <authorList>
            <person name="Lawrence D.P."/>
            <person name="Travadon R."/>
            <person name="Rolshausen P.E."/>
            <person name="Baumgartner K."/>
        </authorList>
    </citation>
    <scope>NUCLEOTIDE SEQUENCE [LARGE SCALE GENOMIC DNA]</scope>
    <source>
        <strain evidence="14">DS831</strain>
    </source>
</reference>
<evidence type="ECO:0000313" key="14">
    <source>
        <dbReference type="EMBL" id="KKY27776.1"/>
    </source>
</evidence>
<feature type="region of interest" description="Disordered" evidence="11">
    <location>
        <begin position="399"/>
        <end position="428"/>
    </location>
</feature>
<dbReference type="GO" id="GO:0009272">
    <property type="term" value="P:fungal-type cell wall biogenesis"/>
    <property type="evidence" value="ECO:0007669"/>
    <property type="project" value="TreeGrafter"/>
</dbReference>
<organism evidence="14 15">
    <name type="scientific">Diplodia seriata</name>
    <dbReference type="NCBI Taxonomy" id="420778"/>
    <lineage>
        <taxon>Eukaryota</taxon>
        <taxon>Fungi</taxon>
        <taxon>Dikarya</taxon>
        <taxon>Ascomycota</taxon>
        <taxon>Pezizomycotina</taxon>
        <taxon>Dothideomycetes</taxon>
        <taxon>Dothideomycetes incertae sedis</taxon>
        <taxon>Botryosphaeriales</taxon>
        <taxon>Botryosphaeriaceae</taxon>
        <taxon>Diplodia</taxon>
    </lineage>
</organism>
<evidence type="ECO:0000256" key="10">
    <source>
        <dbReference type="PIRNR" id="PIRNR016302"/>
    </source>
</evidence>
<dbReference type="PANTHER" id="PTHR12145">
    <property type="entry name" value="MANNAN ENDO-1,6-ALPHA-MANNOSIDASE DCW1"/>
    <property type="match status" value="1"/>
</dbReference>
<feature type="transmembrane region" description="Helical" evidence="12">
    <location>
        <begin position="435"/>
        <end position="456"/>
    </location>
</feature>
<protein>
    <recommendedName>
        <fullName evidence="4 10">Mannan endo-1,6-alpha-mannosidase</fullName>
        <ecNumber evidence="4 10">3.2.1.101</ecNumber>
    </recommendedName>
</protein>
<dbReference type="Pfam" id="PF03663">
    <property type="entry name" value="Glyco_hydro_76"/>
    <property type="match status" value="1"/>
</dbReference>
<keyword evidence="6 10" id="KW-0378">Hydrolase</keyword>
<dbReference type="FunFam" id="1.50.10.20:FF:000006">
    <property type="entry name" value="Mannan endo-1,6-alpha-mannosidase"/>
    <property type="match status" value="1"/>
</dbReference>
<dbReference type="SUPFAM" id="SSF48208">
    <property type="entry name" value="Six-hairpin glycosidases"/>
    <property type="match status" value="1"/>
</dbReference>
<dbReference type="PIRSF" id="PIRSF016302">
    <property type="entry name" value="Man_a_manosd"/>
    <property type="match status" value="1"/>
</dbReference>
<reference evidence="14 15" key="1">
    <citation type="submission" date="2015-03" db="EMBL/GenBank/DDBJ databases">
        <authorList>
            <person name="Morales-Cruz A."/>
            <person name="Amrine K.C."/>
            <person name="Cantu D."/>
        </authorList>
    </citation>
    <scope>NUCLEOTIDE SEQUENCE [LARGE SCALE GENOMIC DNA]</scope>
    <source>
        <strain evidence="14">DS831</strain>
    </source>
</reference>
<gene>
    <name evidence="14" type="ORF">UCDDS831_g00640</name>
</gene>
<evidence type="ECO:0000256" key="13">
    <source>
        <dbReference type="SAM" id="SignalP"/>
    </source>
</evidence>
<evidence type="ECO:0000313" key="15">
    <source>
        <dbReference type="Proteomes" id="UP000034182"/>
    </source>
</evidence>
<evidence type="ECO:0000256" key="2">
    <source>
        <dbReference type="ARBA" id="ARBA00004308"/>
    </source>
</evidence>
<dbReference type="GO" id="GO:0012505">
    <property type="term" value="C:endomembrane system"/>
    <property type="evidence" value="ECO:0007669"/>
    <property type="project" value="UniProtKB-SubCell"/>
</dbReference>
<keyword evidence="9 10" id="KW-0326">Glycosidase</keyword>
<dbReference type="GO" id="GO:0016052">
    <property type="term" value="P:carbohydrate catabolic process"/>
    <property type="evidence" value="ECO:0007669"/>
    <property type="project" value="InterPro"/>
</dbReference>
<sequence>MKFYNAALALLVATPAAQALDVDWTSTDAIKKAMKPIAKGMTDWYHGYRVGDVPGNLPDPYHWWQCGAMFGSLIDYWHYTGDDQYNDWVQQGMIHQMGDNADYMPANQSKSLGNDDQGFWGMAAMSAAESKFPDPPEGQPGWLALAQAVYTTQSLRWDPSTCGGGLRWQIYSFNAGYTYKNTITQGCFFNIASRLARYTGNSTYAESAEKAWTWIHDLGLINAEYHFYDGSDSTINCTRFDRTQWTYNAGIFLHGAATMWNVTAEESGDQENVWKERVTGIITGLSVFFATDSKIMVETACETGGTCNIDQRTFKAYLARWMAAAIKVAPWSADLMAPYLEASREAAAAACNDKGDGTAECSLRWTQGGFDGGSSVGLGENMAALEMIGTALVDVIPGPVTNSTGGTSEGDPDAGLASPFTPTEDVDPVGTADRVGAVIITILVMGGILGGAYWMLTSEL</sequence>
<dbReference type="EMBL" id="LAQI01000018">
    <property type="protein sequence ID" value="KKY27776.1"/>
    <property type="molecule type" value="Genomic_DNA"/>
</dbReference>
<proteinExistence type="inferred from homology"/>
<dbReference type="InterPro" id="IPR008928">
    <property type="entry name" value="6-hairpin_glycosidase_sf"/>
</dbReference>
<evidence type="ECO:0000256" key="1">
    <source>
        <dbReference type="ARBA" id="ARBA00001452"/>
    </source>
</evidence>
<dbReference type="GO" id="GO:0008496">
    <property type="term" value="F:mannan endo-1,6-alpha-mannosidase activity"/>
    <property type="evidence" value="ECO:0007669"/>
    <property type="project" value="UniProtKB-UniRule"/>
</dbReference>
<comment type="caution">
    <text evidence="14">The sequence shown here is derived from an EMBL/GenBank/DDBJ whole genome shotgun (WGS) entry which is preliminary data.</text>
</comment>
<dbReference type="EC" id="3.2.1.101" evidence="4 10"/>
<evidence type="ECO:0000256" key="11">
    <source>
        <dbReference type="SAM" id="MobiDB-lite"/>
    </source>
</evidence>
<comment type="similarity">
    <text evidence="3 10">Belongs to the glycosyl hydrolase 76 family.</text>
</comment>
<feature type="signal peptide" evidence="13">
    <location>
        <begin position="1"/>
        <end position="19"/>
    </location>
</feature>
<dbReference type="InterPro" id="IPR005198">
    <property type="entry name" value="Glyco_hydro_76"/>
</dbReference>
<accession>A0A0G2F0E2</accession>
<name>A0A0G2F0E2_9PEZI</name>
<evidence type="ECO:0000256" key="5">
    <source>
        <dbReference type="ARBA" id="ARBA00022729"/>
    </source>
</evidence>
<keyword evidence="12" id="KW-0812">Transmembrane</keyword>
<dbReference type="Gene3D" id="1.50.10.20">
    <property type="match status" value="1"/>
</dbReference>
<keyword evidence="12" id="KW-1133">Transmembrane helix</keyword>
<dbReference type="PANTHER" id="PTHR12145:SF36">
    <property type="entry name" value="MANNAN ENDO-1,6-ALPHA-MANNOSIDASE DCW1"/>
    <property type="match status" value="1"/>
</dbReference>